<comment type="caution">
    <text evidence="1">The sequence shown here is derived from an EMBL/GenBank/DDBJ whole genome shotgun (WGS) entry which is preliminary data.</text>
</comment>
<name>A0ACB8DKJ0_DERSI</name>
<keyword evidence="2" id="KW-1185">Reference proteome</keyword>
<reference evidence="1" key="1">
    <citation type="submission" date="2020-05" db="EMBL/GenBank/DDBJ databases">
        <title>Large-scale comparative analyses of tick genomes elucidate their genetic diversity and vector capacities.</title>
        <authorList>
            <person name="Jia N."/>
            <person name="Wang J."/>
            <person name="Shi W."/>
            <person name="Du L."/>
            <person name="Sun Y."/>
            <person name="Zhan W."/>
            <person name="Jiang J."/>
            <person name="Wang Q."/>
            <person name="Zhang B."/>
            <person name="Ji P."/>
            <person name="Sakyi L.B."/>
            <person name="Cui X."/>
            <person name="Yuan T."/>
            <person name="Jiang B."/>
            <person name="Yang W."/>
            <person name="Lam T.T.-Y."/>
            <person name="Chang Q."/>
            <person name="Ding S."/>
            <person name="Wang X."/>
            <person name="Zhu J."/>
            <person name="Ruan X."/>
            <person name="Zhao L."/>
            <person name="Wei J."/>
            <person name="Que T."/>
            <person name="Du C."/>
            <person name="Cheng J."/>
            <person name="Dai P."/>
            <person name="Han X."/>
            <person name="Huang E."/>
            <person name="Gao Y."/>
            <person name="Liu J."/>
            <person name="Shao H."/>
            <person name="Ye R."/>
            <person name="Li L."/>
            <person name="Wei W."/>
            <person name="Wang X."/>
            <person name="Wang C."/>
            <person name="Yang T."/>
            <person name="Huo Q."/>
            <person name="Li W."/>
            <person name="Guo W."/>
            <person name="Chen H."/>
            <person name="Zhou L."/>
            <person name="Ni X."/>
            <person name="Tian J."/>
            <person name="Zhou Y."/>
            <person name="Sheng Y."/>
            <person name="Liu T."/>
            <person name="Pan Y."/>
            <person name="Xia L."/>
            <person name="Li J."/>
            <person name="Zhao F."/>
            <person name="Cao W."/>
        </authorList>
    </citation>
    <scope>NUCLEOTIDE SEQUENCE</scope>
    <source>
        <strain evidence="1">Dsil-2018</strain>
    </source>
</reference>
<proteinExistence type="predicted"/>
<protein>
    <submittedName>
        <fullName evidence="1">Uncharacterized protein</fullName>
    </submittedName>
</protein>
<evidence type="ECO:0000313" key="2">
    <source>
        <dbReference type="Proteomes" id="UP000821865"/>
    </source>
</evidence>
<evidence type="ECO:0000313" key="1">
    <source>
        <dbReference type="EMBL" id="KAH7971097.1"/>
    </source>
</evidence>
<accession>A0ACB8DKJ0</accession>
<gene>
    <name evidence="1" type="ORF">HPB49_018703</name>
</gene>
<dbReference type="EMBL" id="CM023480">
    <property type="protein sequence ID" value="KAH7971097.1"/>
    <property type="molecule type" value="Genomic_DNA"/>
</dbReference>
<dbReference type="Proteomes" id="UP000821865">
    <property type="component" value="Chromosome 11"/>
</dbReference>
<organism evidence="1 2">
    <name type="scientific">Dermacentor silvarum</name>
    <name type="common">Tick</name>
    <dbReference type="NCBI Taxonomy" id="543639"/>
    <lineage>
        <taxon>Eukaryota</taxon>
        <taxon>Metazoa</taxon>
        <taxon>Ecdysozoa</taxon>
        <taxon>Arthropoda</taxon>
        <taxon>Chelicerata</taxon>
        <taxon>Arachnida</taxon>
        <taxon>Acari</taxon>
        <taxon>Parasitiformes</taxon>
        <taxon>Ixodida</taxon>
        <taxon>Ixodoidea</taxon>
        <taxon>Ixodidae</taxon>
        <taxon>Rhipicephalinae</taxon>
        <taxon>Dermacentor</taxon>
    </lineage>
</organism>
<sequence>MASNAPGSKAPVITSRCAGVVIGLLGVAVLAIGLALLLPSPKASRSADAGVCVTAGCVHQAETLGLHRNGSGVAPCEDFGKFVCSRWTERYIEGVPSVTIYSMGKWLHNLARYRWYDDTGNRVATRVTRLVDACMHRESQTGSHTDGGIEQLFHFMTEELFPWLLSDTNSTGDDDQQRDDGHYAFTLATILNMSVVWYVPLWFTVDLVTPSPEDGAPPAHRSVSVSSTSVAYVAQRVHREVEAYKLYDGYVALLLDVAFLGKELAPAFRSFLINRSAEVQGNVFGNLSARYVASHAEPRFVKMRHLPALVPKLDARDWVDALQSAFRENPPLTEEDTLFTTDAGLLHAVNVLFASHTARELTFHTAWWFAQIMAAVSSDAMQAFIMANRMGDDVYPVLCGGQLAMAYNALLSGVDHATGTASADQRSPVTWLLSSVHETAVEKVRTLTSGLGSQAIDAVSSRLGSATTVVWPEPKQNQSGDVWWGEALYGPDYDNATRGFFGHWREIRRRLRGSLNTDAYQSSLRVFRLQSSDLATYDVVSNTISVGVQTVTEPFYVADGTSAINYGGLGFLYALQVARTINTLTLLLDGDHTPSAWVPPTNATDASGAPGQALWKLGRCTSSNASAHLTSLYPALPALEIAHDAYKRFRDVRHDVPLRGLKEYSAEQVFFLTACHVTCWADSADHRISPECTGAMSNFAPFAEAFGLPRRFAHEPAREAQATSSPTALPPSPNRGRRRCRDKCAGVAVVLLGVAVLAVSLALLLSSRTATHSADASVCVTTGCVDHAEILGLHRKGSGVGPCEDFGKFVCSHWTEKRIKVVPSVTIYRTAKWLFYLARSRWYEDTGNRVAARVTRFIDACMHRESKTGTHTDGSIKQLFDFMTEELFPWLLPDANNNGDGDRLRDDGDYAFTLATIVNMSVVWYVPLWFTVDLVIPLPEDGAPPAHRSVSISSTSNAYFAQRKHEEVEDYKLYDTYVTILLDHVFPGEKFAPAFRTFLINRSAEVQRNVFRNLSARYVASHVEPRFVEMRHLPALVPKLDARDWVDALQSAFGTNPPFTEEDTLFTTDAGLLHAVNVLFASYTARELTFHTAWWFAQIMAAVSSDRIHAFIRGNKVGDDVYAVFCGSHTANAYSVLLSGVDHGTGTASANPRSPVRQLLSNVHETAVGKVRTWTSALGSQAIDAVSSRLGSATTVVWPEGKENKSGSAWWGEALYGPDYDNATRGFFGHWREIRRRLQGSLNTNAYQSSLRVFRLQSSYLATYDVVSNAISVGVQAVTEPFYVADGTSAINYGGLGFLYALQVARTINTLTLLLGGNHTPSVRDPPTNATDASGAPGQALWKLGRCTSSNASAHVTSLYPALPALEIAHDAYKRFRDVTQDVPLWGLEAYTAEQVFFLTACHVTCWADSSDHRMSPECTDAMRNFAPFAEAFGCPVGSPMNPHEKCRFF</sequence>